<feature type="non-terminal residue" evidence="2">
    <location>
        <position position="1"/>
    </location>
</feature>
<dbReference type="EMBL" id="CAJNOQ010030974">
    <property type="protein sequence ID" value="CAF1577449.1"/>
    <property type="molecule type" value="Genomic_DNA"/>
</dbReference>
<proteinExistence type="predicted"/>
<reference evidence="2" key="1">
    <citation type="submission" date="2021-02" db="EMBL/GenBank/DDBJ databases">
        <authorList>
            <person name="Nowell W R."/>
        </authorList>
    </citation>
    <scope>NUCLEOTIDE SEQUENCE</scope>
</reference>
<feature type="region of interest" description="Disordered" evidence="1">
    <location>
        <begin position="133"/>
        <end position="159"/>
    </location>
</feature>
<feature type="compositionally biased region" description="Low complexity" evidence="1">
    <location>
        <begin position="33"/>
        <end position="55"/>
    </location>
</feature>
<organism evidence="2 4">
    <name type="scientific">Didymodactylos carnosus</name>
    <dbReference type="NCBI Taxonomy" id="1234261"/>
    <lineage>
        <taxon>Eukaryota</taxon>
        <taxon>Metazoa</taxon>
        <taxon>Spiralia</taxon>
        <taxon>Gnathifera</taxon>
        <taxon>Rotifera</taxon>
        <taxon>Eurotatoria</taxon>
        <taxon>Bdelloidea</taxon>
        <taxon>Philodinida</taxon>
        <taxon>Philodinidae</taxon>
        <taxon>Didymodactylos</taxon>
    </lineage>
</organism>
<feature type="compositionally biased region" description="Polar residues" evidence="1">
    <location>
        <begin position="141"/>
        <end position="155"/>
    </location>
</feature>
<comment type="caution">
    <text evidence="2">The sequence shown here is derived from an EMBL/GenBank/DDBJ whole genome shotgun (WGS) entry which is preliminary data.</text>
</comment>
<feature type="region of interest" description="Disordered" evidence="1">
    <location>
        <begin position="107"/>
        <end position="126"/>
    </location>
</feature>
<evidence type="ECO:0000313" key="2">
    <source>
        <dbReference type="EMBL" id="CAF1577449.1"/>
    </source>
</evidence>
<feature type="compositionally biased region" description="Acidic residues" evidence="1">
    <location>
        <begin position="79"/>
        <end position="89"/>
    </location>
</feature>
<keyword evidence="4" id="KW-1185">Reference proteome</keyword>
<dbReference type="OrthoDB" id="20772at2759"/>
<evidence type="ECO:0000256" key="1">
    <source>
        <dbReference type="SAM" id="MobiDB-lite"/>
    </source>
</evidence>
<dbReference type="Proteomes" id="UP000681722">
    <property type="component" value="Unassembled WGS sequence"/>
</dbReference>
<feature type="region of interest" description="Disordered" evidence="1">
    <location>
        <begin position="32"/>
        <end position="55"/>
    </location>
</feature>
<evidence type="ECO:0000313" key="3">
    <source>
        <dbReference type="EMBL" id="CAF4443307.1"/>
    </source>
</evidence>
<name>A0A815Z1J7_9BILA</name>
<protein>
    <submittedName>
        <fullName evidence="2">Uncharacterized protein</fullName>
    </submittedName>
</protein>
<dbReference type="EMBL" id="CAJOBC010096880">
    <property type="protein sequence ID" value="CAF4443307.1"/>
    <property type="molecule type" value="Genomic_DNA"/>
</dbReference>
<evidence type="ECO:0000313" key="4">
    <source>
        <dbReference type="Proteomes" id="UP000663829"/>
    </source>
</evidence>
<accession>A0A815Z1J7</accession>
<feature type="region of interest" description="Disordered" evidence="1">
    <location>
        <begin position="73"/>
        <end position="101"/>
    </location>
</feature>
<sequence length="192" mass="22022">QNMLKHLVHSHHSKLHTFDDFYRNDSKPLKLRSTTNELSSSSSSSSSSPTATSSSPNNNYYTFYNVFSDFKPSTPTDVLPEEDETEENNEITPIESNPSTPVFYLEDEHQHHTPPPSSSSPHWPSSIISRLRHSSDHHNGITKQTSINDNHMNMTKSRKSDFIDSTINKHRFLRRSQTINHSSILTQKKIFQ</sequence>
<dbReference type="Proteomes" id="UP000663829">
    <property type="component" value="Unassembled WGS sequence"/>
</dbReference>
<gene>
    <name evidence="2" type="ORF">GPM918_LOCUS40837</name>
    <name evidence="3" type="ORF">SRO942_LOCUS41820</name>
</gene>
<dbReference type="AlphaFoldDB" id="A0A815Z1J7"/>